<feature type="domain" description="SCP" evidence="3">
    <location>
        <begin position="116"/>
        <end position="238"/>
    </location>
</feature>
<proteinExistence type="predicted"/>
<organism evidence="4 5">
    <name type="scientific">Tengunoibacter tsumagoiensis</name>
    <dbReference type="NCBI Taxonomy" id="2014871"/>
    <lineage>
        <taxon>Bacteria</taxon>
        <taxon>Bacillati</taxon>
        <taxon>Chloroflexota</taxon>
        <taxon>Ktedonobacteria</taxon>
        <taxon>Ktedonobacterales</taxon>
        <taxon>Dictyobacteraceae</taxon>
        <taxon>Tengunoibacter</taxon>
    </lineage>
</organism>
<protein>
    <recommendedName>
        <fullName evidence="3">SCP domain-containing protein</fullName>
    </recommendedName>
</protein>
<evidence type="ECO:0000256" key="2">
    <source>
        <dbReference type="SAM" id="SignalP"/>
    </source>
</evidence>
<dbReference type="Proteomes" id="UP000287352">
    <property type="component" value="Unassembled WGS sequence"/>
</dbReference>
<dbReference type="InterPro" id="IPR035940">
    <property type="entry name" value="CAP_sf"/>
</dbReference>
<dbReference type="CDD" id="cd05379">
    <property type="entry name" value="CAP_bacterial"/>
    <property type="match status" value="1"/>
</dbReference>
<evidence type="ECO:0000259" key="3">
    <source>
        <dbReference type="Pfam" id="PF00188"/>
    </source>
</evidence>
<feature type="chain" id="PRO_5019000073" description="SCP domain-containing protein" evidence="2">
    <location>
        <begin position="33"/>
        <end position="243"/>
    </location>
</feature>
<evidence type="ECO:0000313" key="5">
    <source>
        <dbReference type="Proteomes" id="UP000287352"/>
    </source>
</evidence>
<dbReference type="AlphaFoldDB" id="A0A402A007"/>
<dbReference type="EMBL" id="BIFR01000001">
    <property type="protein sequence ID" value="GCE12406.1"/>
    <property type="molecule type" value="Genomic_DNA"/>
</dbReference>
<dbReference type="Pfam" id="PF00188">
    <property type="entry name" value="CAP"/>
    <property type="match status" value="1"/>
</dbReference>
<feature type="region of interest" description="Disordered" evidence="1">
    <location>
        <begin position="44"/>
        <end position="76"/>
    </location>
</feature>
<dbReference type="InterPro" id="IPR014044">
    <property type="entry name" value="CAP_dom"/>
</dbReference>
<dbReference type="PANTHER" id="PTHR31157">
    <property type="entry name" value="SCP DOMAIN-CONTAINING PROTEIN"/>
    <property type="match status" value="1"/>
</dbReference>
<reference evidence="5" key="1">
    <citation type="submission" date="2018-12" db="EMBL/GenBank/DDBJ databases">
        <title>Tengunoibacter tsumagoiensis gen. nov., sp. nov., Dictyobacter kobayashii sp. nov., D. alpinus sp. nov., and D. joshuensis sp. nov. and description of Dictyobacteraceae fam. nov. within the order Ktedonobacterales isolated from Tengu-no-mugimeshi.</title>
        <authorList>
            <person name="Wang C.M."/>
            <person name="Zheng Y."/>
            <person name="Sakai Y."/>
            <person name="Toyoda A."/>
            <person name="Minakuchi Y."/>
            <person name="Abe K."/>
            <person name="Yokota A."/>
            <person name="Yabe S."/>
        </authorList>
    </citation>
    <scope>NUCLEOTIDE SEQUENCE [LARGE SCALE GENOMIC DNA]</scope>
    <source>
        <strain evidence="5">Uno3</strain>
    </source>
</reference>
<dbReference type="RefSeq" id="WP_126580034.1">
    <property type="nucleotide sequence ID" value="NZ_BIFR01000001.1"/>
</dbReference>
<sequence length="243" mass="25488">MTKIVQSVQWMICATFLLALLAACESSTSSTAQQGTGIALANPRRAGNVTTSAQPGSTTTNQPEATATLRPDTVPTPTPNAPIIPQPTLPVIVPTPTPQPPAGGGNTIPAAQAVFTLINQERASAGLPAYTWSNQLVQSAHQHNINMVAANQLSHQLPGEASFGDRERQAGVNWFSAAENIGYGSGDPTKAAVGLNQSMFGEQPPNDGHRRNILSTSCTMVGIDVVVDSQHNKVWLTEDFAAV</sequence>
<gene>
    <name evidence="4" type="ORF">KTT_22650</name>
</gene>
<feature type="signal peptide" evidence="2">
    <location>
        <begin position="1"/>
        <end position="32"/>
    </location>
</feature>
<keyword evidence="5" id="KW-1185">Reference proteome</keyword>
<comment type="caution">
    <text evidence="4">The sequence shown here is derived from an EMBL/GenBank/DDBJ whole genome shotgun (WGS) entry which is preliminary data.</text>
</comment>
<dbReference type="Gene3D" id="3.40.33.10">
    <property type="entry name" value="CAP"/>
    <property type="match status" value="1"/>
</dbReference>
<evidence type="ECO:0000313" key="4">
    <source>
        <dbReference type="EMBL" id="GCE12406.1"/>
    </source>
</evidence>
<dbReference type="SUPFAM" id="SSF55797">
    <property type="entry name" value="PR-1-like"/>
    <property type="match status" value="1"/>
</dbReference>
<dbReference type="PANTHER" id="PTHR31157:SF1">
    <property type="entry name" value="SCP DOMAIN-CONTAINING PROTEIN"/>
    <property type="match status" value="1"/>
</dbReference>
<evidence type="ECO:0000256" key="1">
    <source>
        <dbReference type="SAM" id="MobiDB-lite"/>
    </source>
</evidence>
<keyword evidence="2" id="KW-0732">Signal</keyword>
<feature type="compositionally biased region" description="Polar residues" evidence="1">
    <location>
        <begin position="48"/>
        <end position="65"/>
    </location>
</feature>
<dbReference type="OrthoDB" id="9783944at2"/>
<accession>A0A402A007</accession>
<name>A0A402A007_9CHLR</name>
<dbReference type="PROSITE" id="PS51257">
    <property type="entry name" value="PROKAR_LIPOPROTEIN"/>
    <property type="match status" value="1"/>
</dbReference>